<dbReference type="Pfam" id="PF01966">
    <property type="entry name" value="HD"/>
    <property type="match status" value="1"/>
</dbReference>
<dbReference type="CDD" id="cd00077">
    <property type="entry name" value="HDc"/>
    <property type="match status" value="1"/>
</dbReference>
<sequence>MQWQQLLNSERPRPSTSPVDHRIDFEKDYDRSIFSTPVKRLQDKAQVFPLDPCDAVRTRLTHSMEVSCTARGLGIAVGKWLVKEEIITAEDSRAIEAILATCGLIHDLGNPPFGHSGEDAIQYWFETRFPGDKLGKQLENSPQLINDFRKFEGNAQSLRLVGKLQVLADAHGLNLTYGTLSASCKYTAPSDKANSEAEDYSKRKPGYFASEGSLVDKIREKTGSGDARNPLTFLVEAADDIVYSVADVEDGIKKGILKWAELEKLLKEYVDGSCQELGQVFGRKESILRAGRFEVPSGLAEDVHGAAFRTAAIGVLVESATKNFQDRYQSIMKGEYKEDLLTRNGQLHPLINALKKIGKERIYCTPENLKLEVMGRDVICDLMDKFWEGAEKFPAKGRPKTKSFAGKLGALLSSNYAQVFQQSLEEGELPETYRRFQLVTDYVCGMTDSFAKRLHAELLNGI</sequence>
<evidence type="ECO:0000256" key="1">
    <source>
        <dbReference type="ARBA" id="ARBA00022801"/>
    </source>
</evidence>
<dbReference type="Gene3D" id="1.10.3410.10">
    <property type="entry name" value="putative deoxyguanosinetriphosphate triphosphohydrolase like domain"/>
    <property type="match status" value="1"/>
</dbReference>
<dbReference type="InterPro" id="IPR006261">
    <property type="entry name" value="dGTPase"/>
</dbReference>
<keyword evidence="1 4" id="KW-0378">Hydrolase</keyword>
<proteinExistence type="predicted"/>
<feature type="region of interest" description="Disordered" evidence="2">
    <location>
        <begin position="1"/>
        <end position="21"/>
    </location>
</feature>
<dbReference type="SUPFAM" id="SSF109604">
    <property type="entry name" value="HD-domain/PDEase-like"/>
    <property type="match status" value="1"/>
</dbReference>
<dbReference type="Gene3D" id="1.10.3550.10">
    <property type="entry name" value="eoxyguanosinetriphosphate triphosphohydrolase domain-like"/>
    <property type="match status" value="1"/>
</dbReference>
<dbReference type="Proteomes" id="UP000239388">
    <property type="component" value="Unassembled WGS sequence"/>
</dbReference>
<dbReference type="NCBIfam" id="TIGR01353">
    <property type="entry name" value="dGTP_triPase"/>
    <property type="match status" value="1"/>
</dbReference>
<evidence type="ECO:0000259" key="3">
    <source>
        <dbReference type="SMART" id="SM00471"/>
    </source>
</evidence>
<dbReference type="EMBL" id="PUIB01000003">
    <property type="protein sequence ID" value="PQO42565.1"/>
    <property type="molecule type" value="Genomic_DNA"/>
</dbReference>
<reference evidence="4 5" key="1">
    <citation type="submission" date="2018-02" db="EMBL/GenBank/DDBJ databases">
        <title>Comparative genomes isolates from brazilian mangrove.</title>
        <authorList>
            <person name="Araujo J.E."/>
            <person name="Taketani R.G."/>
            <person name="Silva M.C.P."/>
            <person name="Loureco M.V."/>
            <person name="Andreote F.D."/>
        </authorList>
    </citation>
    <scope>NUCLEOTIDE SEQUENCE [LARGE SCALE GENOMIC DNA]</scope>
    <source>
        <strain evidence="4 5">NAP PRIS-MGV</strain>
    </source>
</reference>
<evidence type="ECO:0000313" key="4">
    <source>
        <dbReference type="EMBL" id="PQO42565.1"/>
    </source>
</evidence>
<name>A0A2S8GDN0_9BACT</name>
<dbReference type="RefSeq" id="WP_105351002.1">
    <property type="nucleotide sequence ID" value="NZ_PUIB01000003.1"/>
</dbReference>
<dbReference type="OrthoDB" id="9803619at2"/>
<dbReference type="AlphaFoldDB" id="A0A2S8GDN0"/>
<evidence type="ECO:0000313" key="5">
    <source>
        <dbReference type="Proteomes" id="UP000239388"/>
    </source>
</evidence>
<dbReference type="PANTHER" id="PTHR11373:SF32">
    <property type="entry name" value="DEOXYGUANOSINETRIPHOSPHATE TRIPHOSPHOHYDROLASE"/>
    <property type="match status" value="1"/>
</dbReference>
<dbReference type="InterPro" id="IPR006674">
    <property type="entry name" value="HD_domain"/>
</dbReference>
<feature type="compositionally biased region" description="Polar residues" evidence="2">
    <location>
        <begin position="1"/>
        <end position="18"/>
    </location>
</feature>
<dbReference type="GO" id="GO:0008832">
    <property type="term" value="F:dGTPase activity"/>
    <property type="evidence" value="ECO:0007669"/>
    <property type="project" value="TreeGrafter"/>
</dbReference>
<dbReference type="InterPro" id="IPR050135">
    <property type="entry name" value="dGTPase-like"/>
</dbReference>
<gene>
    <name evidence="4" type="ORF">C5Y98_01630</name>
</gene>
<feature type="domain" description="HD/PDEase" evidence="3">
    <location>
        <begin position="55"/>
        <end position="253"/>
    </location>
</feature>
<comment type="caution">
    <text evidence="4">The sequence shown here is derived from an EMBL/GenBank/DDBJ whole genome shotgun (WGS) entry which is preliminary data.</text>
</comment>
<dbReference type="Gene3D" id="1.10.3210.10">
    <property type="entry name" value="Hypothetical protein af1432"/>
    <property type="match status" value="1"/>
</dbReference>
<dbReference type="PANTHER" id="PTHR11373">
    <property type="entry name" value="DEOXYNUCLEOSIDE TRIPHOSPHATE TRIPHOSPHOHYDROLASE"/>
    <property type="match status" value="1"/>
</dbReference>
<dbReference type="InterPro" id="IPR003607">
    <property type="entry name" value="HD/PDEase_dom"/>
</dbReference>
<dbReference type="InterPro" id="IPR023293">
    <property type="entry name" value="dGTP_triP_hydro_central_sf"/>
</dbReference>
<accession>A0A2S8GDN0</accession>
<dbReference type="InterPro" id="IPR027432">
    <property type="entry name" value="dGTP_triphosphohydrolase_C"/>
</dbReference>
<dbReference type="SMART" id="SM00471">
    <property type="entry name" value="HDc"/>
    <property type="match status" value="1"/>
</dbReference>
<evidence type="ECO:0000256" key="2">
    <source>
        <dbReference type="SAM" id="MobiDB-lite"/>
    </source>
</evidence>
<protein>
    <submittedName>
        <fullName evidence="4">Deoxyguanosinetriphosphate triphosphohydrolase</fullName>
    </submittedName>
</protein>
<dbReference type="GO" id="GO:0006203">
    <property type="term" value="P:dGTP catabolic process"/>
    <property type="evidence" value="ECO:0007669"/>
    <property type="project" value="TreeGrafter"/>
</dbReference>
<organism evidence="4 5">
    <name type="scientific">Blastopirellula marina</name>
    <dbReference type="NCBI Taxonomy" id="124"/>
    <lineage>
        <taxon>Bacteria</taxon>
        <taxon>Pseudomonadati</taxon>
        <taxon>Planctomycetota</taxon>
        <taxon>Planctomycetia</taxon>
        <taxon>Pirellulales</taxon>
        <taxon>Pirellulaceae</taxon>
        <taxon>Blastopirellula</taxon>
    </lineage>
</organism>